<accession>A0A6H9YVW4</accession>
<sequence length="146" mass="15843">MDLLDKDGEELDQLFRSVPAGPVPDGDGAGTVLILSGSRTGKALARAARLAVWQGKVFDRESGDLRNKVTPLRIRAIRATVAPGPSRVDGKECIVLDYSHTSLVARWVRDEIRMVGSGQYLGVVFLRGRRVAGFGLVFDTPDPQAR</sequence>
<proteinExistence type="predicted"/>
<dbReference type="AlphaFoldDB" id="A0A6H9YVW4"/>
<reference evidence="1 2" key="1">
    <citation type="submission" date="2019-09" db="EMBL/GenBank/DDBJ databases">
        <title>Actinomadura physcomitrii sp. nov., a novel actinomycete isolated from moss [Physcomitrium sphaericum (Ludw) Fuernr].</title>
        <authorList>
            <person name="Zhuang X."/>
            <person name="Liu C."/>
        </authorList>
    </citation>
    <scope>NUCLEOTIDE SEQUENCE [LARGE SCALE GENOMIC DNA]</scope>
    <source>
        <strain evidence="1 2">HMC1</strain>
    </source>
</reference>
<organism evidence="1 2">
    <name type="scientific">Actinomadura rudentiformis</name>
    <dbReference type="NCBI Taxonomy" id="359158"/>
    <lineage>
        <taxon>Bacteria</taxon>
        <taxon>Bacillati</taxon>
        <taxon>Actinomycetota</taxon>
        <taxon>Actinomycetes</taxon>
        <taxon>Streptosporangiales</taxon>
        <taxon>Thermomonosporaceae</taxon>
        <taxon>Actinomadura</taxon>
    </lineage>
</organism>
<evidence type="ECO:0000313" key="2">
    <source>
        <dbReference type="Proteomes" id="UP000468735"/>
    </source>
</evidence>
<dbReference type="Proteomes" id="UP000468735">
    <property type="component" value="Unassembled WGS sequence"/>
</dbReference>
<dbReference type="EMBL" id="WBMT01000001">
    <property type="protein sequence ID" value="KAB2352777.1"/>
    <property type="molecule type" value="Genomic_DNA"/>
</dbReference>
<gene>
    <name evidence="1" type="ORF">F8566_02330</name>
</gene>
<protein>
    <submittedName>
        <fullName evidence="1">Uncharacterized protein</fullName>
    </submittedName>
</protein>
<comment type="caution">
    <text evidence="1">The sequence shown here is derived from an EMBL/GenBank/DDBJ whole genome shotgun (WGS) entry which is preliminary data.</text>
</comment>
<keyword evidence="2" id="KW-1185">Reference proteome</keyword>
<evidence type="ECO:0000313" key="1">
    <source>
        <dbReference type="EMBL" id="KAB2352777.1"/>
    </source>
</evidence>
<dbReference type="OrthoDB" id="119229at2"/>
<name>A0A6H9YVW4_9ACTN</name>